<dbReference type="Pfam" id="PF02579">
    <property type="entry name" value="Nitro_FeMo-Co"/>
    <property type="match status" value="1"/>
</dbReference>
<dbReference type="RefSeq" id="WP_100305482.1">
    <property type="nucleotide sequence ID" value="NZ_PGET01000001.1"/>
</dbReference>
<reference evidence="2 3" key="1">
    <citation type="submission" date="2017-11" db="EMBL/GenBank/DDBJ databases">
        <title>Understudied soil microbes with underappreciated capabilities: Untangling the Clostridium saccharolyticum group.</title>
        <authorList>
            <person name="Leschine S."/>
        </authorList>
    </citation>
    <scope>NUCLEOTIDE SEQUENCE [LARGE SCALE GENOMIC DNA]</scope>
    <source>
        <strain evidence="2 3">18A</strain>
    </source>
</reference>
<evidence type="ECO:0000313" key="2">
    <source>
        <dbReference type="EMBL" id="PJJ29051.1"/>
    </source>
</evidence>
<evidence type="ECO:0000313" key="3">
    <source>
        <dbReference type="Proteomes" id="UP000231092"/>
    </source>
</evidence>
<dbReference type="SUPFAM" id="SSF53146">
    <property type="entry name" value="Nitrogenase accessory factor-like"/>
    <property type="match status" value="1"/>
</dbReference>
<dbReference type="EMBL" id="PGET01000001">
    <property type="protein sequence ID" value="PJJ29051.1"/>
    <property type="molecule type" value="Genomic_DNA"/>
</dbReference>
<dbReference type="CDD" id="cd00851">
    <property type="entry name" value="MTH1175"/>
    <property type="match status" value="1"/>
</dbReference>
<dbReference type="Gene3D" id="3.30.420.130">
    <property type="entry name" value="Dinitrogenase iron-molybdenum cofactor biosynthesis domain"/>
    <property type="match status" value="1"/>
</dbReference>
<sequence length="116" mass="12052">MKIAVTYDNGEIFQHFGKTKQFKVYQIEEKKIASTEVVDIEGNGQGALADFLKGLGADAVICGGIGEGARTSLGKAGIQLYPGVTGAADPAAEALLEGSLVYNPDACCSHHGKDGH</sequence>
<dbReference type="InterPro" id="IPR033913">
    <property type="entry name" value="MTH1175_dom"/>
</dbReference>
<dbReference type="AlphaFoldDB" id="A0A2M8Z6I8"/>
<feature type="domain" description="Dinitrogenase iron-molybdenum cofactor biosynthesis" evidence="1">
    <location>
        <begin position="9"/>
        <end position="96"/>
    </location>
</feature>
<gene>
    <name evidence="2" type="ORF">H171_2580</name>
</gene>
<dbReference type="OrthoDB" id="280278at2"/>
<dbReference type="InterPro" id="IPR051840">
    <property type="entry name" value="NifX/NifY_domain"/>
</dbReference>
<dbReference type="PANTHER" id="PTHR33937:SF2">
    <property type="entry name" value="DINITROGENASE IRON-MOLYBDENUM COFACTOR BIOSYNTHESIS DOMAIN-CONTAINING PROTEIN"/>
    <property type="match status" value="1"/>
</dbReference>
<evidence type="ECO:0000259" key="1">
    <source>
        <dbReference type="Pfam" id="PF02579"/>
    </source>
</evidence>
<dbReference type="InterPro" id="IPR003731">
    <property type="entry name" value="Di-Nase_FeMo-co_biosynth"/>
</dbReference>
<accession>A0A2M8Z6I8</accession>
<dbReference type="InterPro" id="IPR036105">
    <property type="entry name" value="DiNase_FeMo-co_biosyn_sf"/>
</dbReference>
<protein>
    <submittedName>
        <fullName evidence="2">Putative Fe-Mo cluster-binding NifX family protein</fullName>
    </submittedName>
</protein>
<proteinExistence type="predicted"/>
<comment type="caution">
    <text evidence="2">The sequence shown here is derived from an EMBL/GenBank/DDBJ whole genome shotgun (WGS) entry which is preliminary data.</text>
</comment>
<name>A0A2M8Z6I8_9FIRM</name>
<dbReference type="PANTHER" id="PTHR33937">
    <property type="entry name" value="IRON-MOLYBDENUM PROTEIN-RELATED-RELATED"/>
    <property type="match status" value="1"/>
</dbReference>
<dbReference type="Proteomes" id="UP000231092">
    <property type="component" value="Unassembled WGS sequence"/>
</dbReference>
<organism evidence="2 3">
    <name type="scientific">[Clostridium] celerecrescens 18A</name>
    <dbReference type="NCBI Taxonomy" id="1286362"/>
    <lineage>
        <taxon>Bacteria</taxon>
        <taxon>Bacillati</taxon>
        <taxon>Bacillota</taxon>
        <taxon>Clostridia</taxon>
        <taxon>Lachnospirales</taxon>
        <taxon>Lachnospiraceae</taxon>
        <taxon>Lacrimispora</taxon>
    </lineage>
</organism>